<feature type="domain" description="RRM" evidence="2">
    <location>
        <begin position="35"/>
        <end position="92"/>
    </location>
</feature>
<comment type="caution">
    <text evidence="3">The sequence shown here is derived from an EMBL/GenBank/DDBJ whole genome shotgun (WGS) entry which is preliminary data.</text>
</comment>
<dbReference type="SUPFAM" id="SSF54928">
    <property type="entry name" value="RNA-binding domain, RBD"/>
    <property type="match status" value="1"/>
</dbReference>
<dbReference type="EMBL" id="CAJOBJ010004560">
    <property type="protein sequence ID" value="CAF4004372.1"/>
    <property type="molecule type" value="Genomic_DNA"/>
</dbReference>
<dbReference type="CDD" id="cd00590">
    <property type="entry name" value="RRM_SF"/>
    <property type="match status" value="1"/>
</dbReference>
<protein>
    <recommendedName>
        <fullName evidence="2">RRM domain-containing protein</fullName>
    </recommendedName>
</protein>
<organism evidence="3 4">
    <name type="scientific">Rotaria magnacalcarata</name>
    <dbReference type="NCBI Taxonomy" id="392030"/>
    <lineage>
        <taxon>Eukaryota</taxon>
        <taxon>Metazoa</taxon>
        <taxon>Spiralia</taxon>
        <taxon>Gnathifera</taxon>
        <taxon>Rotifera</taxon>
        <taxon>Eurotatoria</taxon>
        <taxon>Bdelloidea</taxon>
        <taxon>Philodinida</taxon>
        <taxon>Philodinidae</taxon>
        <taxon>Rotaria</taxon>
    </lineage>
</organism>
<dbReference type="Pfam" id="PF00076">
    <property type="entry name" value="RRM_1"/>
    <property type="match status" value="1"/>
</dbReference>
<reference evidence="3" key="1">
    <citation type="submission" date="2021-02" db="EMBL/GenBank/DDBJ databases">
        <authorList>
            <person name="Nowell W R."/>
        </authorList>
    </citation>
    <scope>NUCLEOTIDE SEQUENCE</scope>
</reference>
<evidence type="ECO:0000313" key="4">
    <source>
        <dbReference type="Proteomes" id="UP000681720"/>
    </source>
</evidence>
<dbReference type="GO" id="GO:0003723">
    <property type="term" value="F:RNA binding"/>
    <property type="evidence" value="ECO:0007669"/>
    <property type="project" value="UniProtKB-UniRule"/>
</dbReference>
<dbReference type="Proteomes" id="UP000681720">
    <property type="component" value="Unassembled WGS sequence"/>
</dbReference>
<evidence type="ECO:0000259" key="2">
    <source>
        <dbReference type="PROSITE" id="PS50102"/>
    </source>
</evidence>
<dbReference type="AlphaFoldDB" id="A0A8S2NJU5"/>
<dbReference type="InterPro" id="IPR012677">
    <property type="entry name" value="Nucleotide-bd_a/b_plait_sf"/>
</dbReference>
<dbReference type="InterPro" id="IPR000504">
    <property type="entry name" value="RRM_dom"/>
</dbReference>
<proteinExistence type="predicted"/>
<sequence length="92" mass="10649">MSIMVLQLNNDHVSAIIILYGLYPESHYYRTRTEDAIKVSNLPTFLREEQLKEVFNAISSNSVKDVHIPFDIADYPLDYGYVSFDNIEETNC</sequence>
<name>A0A8S2NJU5_9BILA</name>
<gene>
    <name evidence="3" type="ORF">GIL414_LOCUS11945</name>
</gene>
<accession>A0A8S2NJU5</accession>
<evidence type="ECO:0000256" key="1">
    <source>
        <dbReference type="PROSITE-ProRule" id="PRU00176"/>
    </source>
</evidence>
<dbReference type="Gene3D" id="3.30.70.330">
    <property type="match status" value="1"/>
</dbReference>
<dbReference type="PROSITE" id="PS50102">
    <property type="entry name" value="RRM"/>
    <property type="match status" value="1"/>
</dbReference>
<evidence type="ECO:0000313" key="3">
    <source>
        <dbReference type="EMBL" id="CAF4004372.1"/>
    </source>
</evidence>
<keyword evidence="1" id="KW-0694">RNA-binding</keyword>
<dbReference type="InterPro" id="IPR035979">
    <property type="entry name" value="RBD_domain_sf"/>
</dbReference>